<evidence type="ECO:0000256" key="7">
    <source>
        <dbReference type="SAM" id="Phobius"/>
    </source>
</evidence>
<name>A0A1J4JGP8_9EUKA</name>
<comment type="similarity">
    <text evidence="2">Belongs to the auxin efflux carrier (TC 2.A.69.1) family.</text>
</comment>
<dbReference type="Pfam" id="PF03547">
    <property type="entry name" value="Mem_trans"/>
    <property type="match status" value="1"/>
</dbReference>
<feature type="transmembrane region" description="Helical" evidence="7">
    <location>
        <begin position="95"/>
        <end position="121"/>
    </location>
</feature>
<dbReference type="PANTHER" id="PTHR31752:SF18">
    <property type="entry name" value="AUXIN EFFLUX CARRIER COMPONENT 1"/>
    <property type="match status" value="1"/>
</dbReference>
<evidence type="ECO:0000313" key="9">
    <source>
        <dbReference type="Proteomes" id="UP000179807"/>
    </source>
</evidence>
<evidence type="ECO:0000256" key="2">
    <source>
        <dbReference type="ARBA" id="ARBA00009177"/>
    </source>
</evidence>
<gene>
    <name evidence="8" type="ORF">TRFO_36335</name>
</gene>
<evidence type="ECO:0000256" key="5">
    <source>
        <dbReference type="ARBA" id="ARBA00022989"/>
    </source>
</evidence>
<dbReference type="GO" id="GO:0055085">
    <property type="term" value="P:transmembrane transport"/>
    <property type="evidence" value="ECO:0007669"/>
    <property type="project" value="InterPro"/>
</dbReference>
<feature type="transmembrane region" description="Helical" evidence="7">
    <location>
        <begin position="127"/>
        <end position="151"/>
    </location>
</feature>
<feature type="transmembrane region" description="Helical" evidence="7">
    <location>
        <begin position="306"/>
        <end position="325"/>
    </location>
</feature>
<keyword evidence="6 7" id="KW-0472">Membrane</keyword>
<dbReference type="Proteomes" id="UP000179807">
    <property type="component" value="Unassembled WGS sequence"/>
</dbReference>
<dbReference type="GeneID" id="94845474"/>
<dbReference type="VEuPathDB" id="TrichDB:TRFO_36335"/>
<feature type="transmembrane region" description="Helical" evidence="7">
    <location>
        <begin position="6"/>
        <end position="25"/>
    </location>
</feature>
<dbReference type="OrthoDB" id="2133778at2759"/>
<feature type="transmembrane region" description="Helical" evidence="7">
    <location>
        <begin position="37"/>
        <end position="56"/>
    </location>
</feature>
<dbReference type="InterPro" id="IPR038770">
    <property type="entry name" value="Na+/solute_symporter_sf"/>
</dbReference>
<dbReference type="GO" id="GO:0016020">
    <property type="term" value="C:membrane"/>
    <property type="evidence" value="ECO:0007669"/>
    <property type="project" value="UniProtKB-SubCell"/>
</dbReference>
<dbReference type="Gene3D" id="1.20.1530.20">
    <property type="match status" value="1"/>
</dbReference>
<dbReference type="InterPro" id="IPR004776">
    <property type="entry name" value="Mem_transp_PIN-like"/>
</dbReference>
<dbReference type="AlphaFoldDB" id="A0A1J4JGP8"/>
<dbReference type="PANTHER" id="PTHR31752">
    <property type="entry name" value="AUXIN EFFLUX CARRIER COMPONENT 1B-RELATED"/>
    <property type="match status" value="1"/>
</dbReference>
<reference evidence="8" key="1">
    <citation type="submission" date="2016-10" db="EMBL/GenBank/DDBJ databases">
        <authorList>
            <person name="Benchimol M."/>
            <person name="Almeida L.G."/>
            <person name="Vasconcelos A.T."/>
            <person name="Perreira-Neves A."/>
            <person name="Rosa I.A."/>
            <person name="Tasca T."/>
            <person name="Bogo M.R."/>
            <person name="de Souza W."/>
        </authorList>
    </citation>
    <scope>NUCLEOTIDE SEQUENCE [LARGE SCALE GENOMIC DNA]</scope>
    <source>
        <strain evidence="8">K</strain>
    </source>
</reference>
<protein>
    <submittedName>
        <fullName evidence="8">Auxin Efflux Carrier family protein</fullName>
    </submittedName>
</protein>
<keyword evidence="5 7" id="KW-1133">Transmembrane helix</keyword>
<keyword evidence="9" id="KW-1185">Reference proteome</keyword>
<evidence type="ECO:0000256" key="4">
    <source>
        <dbReference type="ARBA" id="ARBA00022692"/>
    </source>
</evidence>
<proteinExistence type="inferred from homology"/>
<comment type="caution">
    <text evidence="8">The sequence shown here is derived from an EMBL/GenBank/DDBJ whole genome shotgun (WGS) entry which is preliminary data.</text>
</comment>
<dbReference type="InterPro" id="IPR051107">
    <property type="entry name" value="Auxin_Efflux_Carrier"/>
</dbReference>
<feature type="transmembrane region" description="Helical" evidence="7">
    <location>
        <begin position="215"/>
        <end position="232"/>
    </location>
</feature>
<keyword evidence="4 7" id="KW-0812">Transmembrane</keyword>
<keyword evidence="3" id="KW-0813">Transport</keyword>
<evidence type="ECO:0000313" key="8">
    <source>
        <dbReference type="EMBL" id="OHS97471.1"/>
    </source>
</evidence>
<dbReference type="EMBL" id="MLAK01001114">
    <property type="protein sequence ID" value="OHS97471.1"/>
    <property type="molecule type" value="Genomic_DNA"/>
</dbReference>
<feature type="transmembrane region" description="Helical" evidence="7">
    <location>
        <begin position="239"/>
        <end position="263"/>
    </location>
</feature>
<comment type="subcellular location">
    <subcellularLocation>
        <location evidence="1">Membrane</location>
        <topology evidence="1">Multi-pass membrane protein</topology>
    </subcellularLocation>
</comment>
<sequence>MVDYVNFAQAGVSLLLTMIIGYVTCKAKLLKTKAINPINLFLLKCCYFPMIMRNIAVRDLRNLSIMPFVIGVLTNLTIYILSTVIFLFPLRDKFYMYLSTVFSSVYVNYLILGFPIFNAIWDEKENVMVSIIALSNDIINIPIFLTLANIYTIRKENEEHLVSDDGEKAKFSFKIFVEIAKRVITNTLILGIIVGFIWAATGFKLCNYVDSLTKTLGGSVLALCLFTVGGFLSQHSLIACGYIQFGVCIAIRHFLMPLIVSLYSTAFKLQPRLARQCVIMSCLPTATAAYPVSASAGIGSEVASTMIFWTSILGVPFQLLWLYVFDKLGIFVE</sequence>
<feature type="transmembrane region" description="Helical" evidence="7">
    <location>
        <begin position="68"/>
        <end position="88"/>
    </location>
</feature>
<evidence type="ECO:0000256" key="1">
    <source>
        <dbReference type="ARBA" id="ARBA00004141"/>
    </source>
</evidence>
<organism evidence="8 9">
    <name type="scientific">Tritrichomonas foetus</name>
    <dbReference type="NCBI Taxonomy" id="1144522"/>
    <lineage>
        <taxon>Eukaryota</taxon>
        <taxon>Metamonada</taxon>
        <taxon>Parabasalia</taxon>
        <taxon>Tritrichomonadida</taxon>
        <taxon>Tritrichomonadidae</taxon>
        <taxon>Tritrichomonas</taxon>
    </lineage>
</organism>
<accession>A0A1J4JGP8</accession>
<feature type="transmembrane region" description="Helical" evidence="7">
    <location>
        <begin position="183"/>
        <end position="203"/>
    </location>
</feature>
<evidence type="ECO:0000256" key="3">
    <source>
        <dbReference type="ARBA" id="ARBA00022448"/>
    </source>
</evidence>
<evidence type="ECO:0000256" key="6">
    <source>
        <dbReference type="ARBA" id="ARBA00023136"/>
    </source>
</evidence>
<dbReference type="RefSeq" id="XP_068350608.1">
    <property type="nucleotide sequence ID" value="XM_068510770.1"/>
</dbReference>